<dbReference type="AlphaFoldDB" id="A0A0F9A1C4"/>
<gene>
    <name evidence="1" type="ORF">LCGC14_2627700</name>
</gene>
<reference evidence="1" key="1">
    <citation type="journal article" date="2015" name="Nature">
        <title>Complex archaea that bridge the gap between prokaryotes and eukaryotes.</title>
        <authorList>
            <person name="Spang A."/>
            <person name="Saw J.H."/>
            <person name="Jorgensen S.L."/>
            <person name="Zaremba-Niedzwiedzka K."/>
            <person name="Martijn J."/>
            <person name="Lind A.E."/>
            <person name="van Eijk R."/>
            <person name="Schleper C."/>
            <person name="Guy L."/>
            <person name="Ettema T.J."/>
        </authorList>
    </citation>
    <scope>NUCLEOTIDE SEQUENCE</scope>
</reference>
<proteinExistence type="predicted"/>
<sequence length="106" mass="12207">MIKRQITLEQWNELSKAEKIKIINSDSERYHSVGEIMEMESCPCCDEYLPDIGQLIEYLGDDLIKIGFKTKEIVIRDKSTANGIKVISFEEPIDGCFKATKHKLRV</sequence>
<organism evidence="1">
    <name type="scientific">marine sediment metagenome</name>
    <dbReference type="NCBI Taxonomy" id="412755"/>
    <lineage>
        <taxon>unclassified sequences</taxon>
        <taxon>metagenomes</taxon>
        <taxon>ecological metagenomes</taxon>
    </lineage>
</organism>
<dbReference type="EMBL" id="LAZR01044990">
    <property type="protein sequence ID" value="KKL00967.1"/>
    <property type="molecule type" value="Genomic_DNA"/>
</dbReference>
<accession>A0A0F9A1C4</accession>
<comment type="caution">
    <text evidence="1">The sequence shown here is derived from an EMBL/GenBank/DDBJ whole genome shotgun (WGS) entry which is preliminary data.</text>
</comment>
<protein>
    <submittedName>
        <fullName evidence="1">Uncharacterized protein</fullName>
    </submittedName>
</protein>
<name>A0A0F9A1C4_9ZZZZ</name>
<evidence type="ECO:0000313" key="1">
    <source>
        <dbReference type="EMBL" id="KKL00967.1"/>
    </source>
</evidence>